<evidence type="ECO:0000313" key="4">
    <source>
        <dbReference type="Proteomes" id="UP000255283"/>
    </source>
</evidence>
<dbReference type="PANTHER" id="PTHR30068:SF3">
    <property type="entry name" value="PHOSPHOLIPID_GLYCEROL ACYLTRANSFERASE DOMAIN-CONTAINING PROTEIN"/>
    <property type="match status" value="1"/>
</dbReference>
<reference evidence="3 4" key="1">
    <citation type="submission" date="2018-06" db="EMBL/GenBank/DDBJ databases">
        <authorList>
            <consortium name="Pathogen Informatics"/>
            <person name="Doyle S."/>
        </authorList>
    </citation>
    <scope>NUCLEOTIDE SEQUENCE [LARGE SCALE GENOMIC DNA]</scope>
    <source>
        <strain evidence="3 4">NCTC13063</strain>
    </source>
</reference>
<dbReference type="GO" id="GO:0019698">
    <property type="term" value="P:D-galacturonate catabolic process"/>
    <property type="evidence" value="ECO:0007669"/>
    <property type="project" value="TreeGrafter"/>
</dbReference>
<dbReference type="EMBL" id="UGTJ01000001">
    <property type="protein sequence ID" value="SUB79452.1"/>
    <property type="molecule type" value="Genomic_DNA"/>
</dbReference>
<feature type="compositionally biased region" description="Polar residues" evidence="1">
    <location>
        <begin position="1"/>
        <end position="10"/>
    </location>
</feature>
<proteinExistence type="predicted"/>
<dbReference type="AlphaFoldDB" id="A0AAQ1ZIX3"/>
<name>A0AAQ1ZIX3_9BACT</name>
<evidence type="ECO:0000313" key="3">
    <source>
        <dbReference type="EMBL" id="SUB79452.1"/>
    </source>
</evidence>
<keyword evidence="3" id="KW-0012">Acyltransferase</keyword>
<dbReference type="Pfam" id="PF01553">
    <property type="entry name" value="Acyltransferase"/>
    <property type="match status" value="1"/>
</dbReference>
<feature type="region of interest" description="Disordered" evidence="1">
    <location>
        <begin position="1"/>
        <end position="29"/>
    </location>
</feature>
<evidence type="ECO:0000256" key="1">
    <source>
        <dbReference type="SAM" id="MobiDB-lite"/>
    </source>
</evidence>
<protein>
    <submittedName>
        <fullName evidence="3">Acyltransferase</fullName>
    </submittedName>
</protein>
<comment type="caution">
    <text evidence="3">The sequence shown here is derived from an EMBL/GenBank/DDBJ whole genome shotgun (WGS) entry which is preliminary data.</text>
</comment>
<dbReference type="SUPFAM" id="SSF69593">
    <property type="entry name" value="Glycerol-3-phosphate (1)-acyltransferase"/>
    <property type="match status" value="1"/>
</dbReference>
<gene>
    <name evidence="3" type="ORF">NCTC13063_00717</name>
</gene>
<dbReference type="InterPro" id="IPR002123">
    <property type="entry name" value="Plipid/glycerol_acylTrfase"/>
</dbReference>
<sequence>MEQLKGNQEPTGDVREGHATVSQGTDGGGGCAVSFDDIRPYNDAEIPAAMQRIAKSDAFPLLASWIFPDRKLEDIREMVSRLTTTWDFQRQVMMPVNLQIIGRTINRLTFSGMEQLRPDRQYLFVSNHRDIMLDASLLQYLLVKAGRDTTEITFGANLMSPGVVTDIGKSNKMFRVERGGKLKDFYMSSRHLSDYIRHTLLEKRQSVWIAQRNGRTKDGNDHTDQGIIKMFCMSKSEDKIKALSELHIIPVSISYERESCDILKAIELYESRFSPYIKKPGEDLNSILTGIVQHKGNVNIALCKEITEEDLMRFDACTSNEYHKRVAHLLDERINAAYQLSPFNYIAHDLRYGRQTYCNHYTEAERNAFLKYMERLNEYDISEPDVLKDIFLGIYANPLKNKEKAKDE</sequence>
<dbReference type="Proteomes" id="UP000255283">
    <property type="component" value="Unassembled WGS sequence"/>
</dbReference>
<dbReference type="GO" id="GO:0042840">
    <property type="term" value="P:D-glucuronate catabolic process"/>
    <property type="evidence" value="ECO:0007669"/>
    <property type="project" value="TreeGrafter"/>
</dbReference>
<dbReference type="PANTHER" id="PTHR30068">
    <property type="entry name" value="URONATE ISOMERASE"/>
    <property type="match status" value="1"/>
</dbReference>
<evidence type="ECO:0000259" key="2">
    <source>
        <dbReference type="Pfam" id="PF01553"/>
    </source>
</evidence>
<keyword evidence="3" id="KW-0808">Transferase</keyword>
<dbReference type="GO" id="GO:0016746">
    <property type="term" value="F:acyltransferase activity"/>
    <property type="evidence" value="ECO:0007669"/>
    <property type="project" value="UniProtKB-KW"/>
</dbReference>
<organism evidence="3 4">
    <name type="scientific">Segatella buccae</name>
    <dbReference type="NCBI Taxonomy" id="28126"/>
    <lineage>
        <taxon>Bacteria</taxon>
        <taxon>Pseudomonadati</taxon>
        <taxon>Bacteroidota</taxon>
        <taxon>Bacteroidia</taxon>
        <taxon>Bacteroidales</taxon>
        <taxon>Prevotellaceae</taxon>
        <taxon>Segatella</taxon>
    </lineage>
</organism>
<dbReference type="RefSeq" id="WP_244912351.1">
    <property type="nucleotide sequence ID" value="NZ_DBFWLE010000018.1"/>
</dbReference>
<accession>A0AAQ1ZIX3</accession>
<feature type="domain" description="Phospholipid/glycerol acyltransferase" evidence="2">
    <location>
        <begin position="107"/>
        <end position="254"/>
    </location>
</feature>